<keyword evidence="8" id="KW-0131">Cell cycle</keyword>
<dbReference type="FunCoup" id="W5MWB9">
    <property type="interactions" value="520"/>
</dbReference>
<evidence type="ECO:0000256" key="9">
    <source>
        <dbReference type="ARBA" id="ARBA00040397"/>
    </source>
</evidence>
<feature type="region of interest" description="Disordered" evidence="11">
    <location>
        <begin position="573"/>
        <end position="593"/>
    </location>
</feature>
<dbReference type="AlphaFoldDB" id="W5MWB9"/>
<dbReference type="GO" id="GO:0043539">
    <property type="term" value="F:protein serine/threonine kinase activator activity"/>
    <property type="evidence" value="ECO:0000318"/>
    <property type="project" value="GO_Central"/>
</dbReference>
<evidence type="ECO:0000313" key="13">
    <source>
        <dbReference type="Ensembl" id="ENSLOCP00000012678.1"/>
    </source>
</evidence>
<dbReference type="HOGENOM" id="CLU_446143_0_0_1"/>
<feature type="region of interest" description="Disordered" evidence="11">
    <location>
        <begin position="415"/>
        <end position="436"/>
    </location>
</feature>
<feature type="compositionally biased region" description="Polar residues" evidence="11">
    <location>
        <begin position="415"/>
        <end position="427"/>
    </location>
</feature>
<dbReference type="GO" id="GO:0031431">
    <property type="term" value="C:Dbf4-dependent protein kinase complex"/>
    <property type="evidence" value="ECO:0000318"/>
    <property type="project" value="GO_Central"/>
</dbReference>
<evidence type="ECO:0000256" key="10">
    <source>
        <dbReference type="PROSITE-ProRule" id="PRU00600"/>
    </source>
</evidence>
<reference evidence="14" key="1">
    <citation type="submission" date="2011-12" db="EMBL/GenBank/DDBJ databases">
        <title>The Draft Genome of Lepisosteus oculatus.</title>
        <authorList>
            <consortium name="The Broad Institute Genome Assembly &amp; Analysis Group"/>
            <consortium name="Computational R&amp;D Group"/>
            <consortium name="and Sequencing Platform"/>
            <person name="Di Palma F."/>
            <person name="Alfoldi J."/>
            <person name="Johnson J."/>
            <person name="Berlin A."/>
            <person name="Gnerre S."/>
            <person name="Jaffe D."/>
            <person name="MacCallum I."/>
            <person name="Young S."/>
            <person name="Walker B.J."/>
            <person name="Lander E.S."/>
            <person name="Lindblad-Toh K."/>
        </authorList>
    </citation>
    <scope>NUCLEOTIDE SEQUENCE [LARGE SCALE GENOMIC DNA]</scope>
</reference>
<evidence type="ECO:0000256" key="8">
    <source>
        <dbReference type="ARBA" id="ARBA00023306"/>
    </source>
</evidence>
<evidence type="ECO:0000313" key="14">
    <source>
        <dbReference type="Proteomes" id="UP000018468"/>
    </source>
</evidence>
<dbReference type="FunFam" id="6.10.250.3410:FF:000001">
    <property type="entry name" value="Protein DBF4 homolog A"/>
    <property type="match status" value="1"/>
</dbReference>
<dbReference type="GO" id="GO:0003676">
    <property type="term" value="F:nucleic acid binding"/>
    <property type="evidence" value="ECO:0007669"/>
    <property type="project" value="InterPro"/>
</dbReference>
<reference evidence="13" key="2">
    <citation type="submission" date="2025-08" db="UniProtKB">
        <authorList>
            <consortium name="Ensembl"/>
        </authorList>
    </citation>
    <scope>IDENTIFICATION</scope>
</reference>
<dbReference type="EMBL" id="AHAT01004669">
    <property type="status" value="NOT_ANNOTATED_CDS"/>
    <property type="molecule type" value="Genomic_DNA"/>
</dbReference>
<keyword evidence="4" id="KW-0677">Repeat</keyword>
<evidence type="ECO:0000256" key="3">
    <source>
        <dbReference type="ARBA" id="ARBA00022723"/>
    </source>
</evidence>
<feature type="compositionally biased region" description="Basic and acidic residues" evidence="11">
    <location>
        <begin position="578"/>
        <end position="593"/>
    </location>
</feature>
<evidence type="ECO:0000256" key="7">
    <source>
        <dbReference type="ARBA" id="ARBA00023242"/>
    </source>
</evidence>
<evidence type="ECO:0000259" key="12">
    <source>
        <dbReference type="PROSITE" id="PS51265"/>
    </source>
</evidence>
<dbReference type="STRING" id="7918.ENSLOCP00000012678"/>
<dbReference type="PANTHER" id="PTHR15375:SF22">
    <property type="entry name" value="PROTEIN DBF4 HOMOLOG A"/>
    <property type="match status" value="1"/>
</dbReference>
<feature type="compositionally biased region" description="Polar residues" evidence="11">
    <location>
        <begin position="102"/>
        <end position="128"/>
    </location>
</feature>
<dbReference type="eggNOG" id="KOG4139">
    <property type="taxonomic scope" value="Eukaryota"/>
</dbReference>
<accession>W5MWB9</accession>
<evidence type="ECO:0000256" key="1">
    <source>
        <dbReference type="ARBA" id="ARBA00004123"/>
    </source>
</evidence>
<evidence type="ECO:0000256" key="11">
    <source>
        <dbReference type="SAM" id="MobiDB-lite"/>
    </source>
</evidence>
<keyword evidence="14" id="KW-1185">Reference proteome</keyword>
<dbReference type="Pfam" id="PF07535">
    <property type="entry name" value="zf-DBF"/>
    <property type="match status" value="1"/>
</dbReference>
<keyword evidence="7" id="KW-0539">Nucleus</keyword>
<keyword evidence="3" id="KW-0479">Metal-binding</keyword>
<dbReference type="Bgee" id="ENSLOCG00000010346">
    <property type="expression patterns" value="Expressed in ovary and 13 other cell types or tissues"/>
</dbReference>
<dbReference type="GO" id="GO:0008270">
    <property type="term" value="F:zinc ion binding"/>
    <property type="evidence" value="ECO:0007669"/>
    <property type="project" value="UniProtKB-KW"/>
</dbReference>
<evidence type="ECO:0000256" key="5">
    <source>
        <dbReference type="ARBA" id="ARBA00022771"/>
    </source>
</evidence>
<proteinExistence type="predicted"/>
<dbReference type="GeneTree" id="ENSGT00530000063909"/>
<reference evidence="13" key="3">
    <citation type="submission" date="2025-09" db="UniProtKB">
        <authorList>
            <consortium name="Ensembl"/>
        </authorList>
    </citation>
    <scope>IDENTIFICATION</scope>
</reference>
<evidence type="ECO:0000256" key="6">
    <source>
        <dbReference type="ARBA" id="ARBA00022833"/>
    </source>
</evidence>
<dbReference type="GO" id="GO:1901987">
    <property type="term" value="P:regulation of cell cycle phase transition"/>
    <property type="evidence" value="ECO:0000318"/>
    <property type="project" value="GO_Central"/>
</dbReference>
<dbReference type="Ensembl" id="ENSLOCT00000012702.1">
    <property type="protein sequence ID" value="ENSLOCP00000012678.1"/>
    <property type="gene ID" value="ENSLOCG00000010346.1"/>
</dbReference>
<name>W5MWB9_LEPOC</name>
<dbReference type="Proteomes" id="UP000018468">
    <property type="component" value="Linkage group LG11"/>
</dbReference>
<dbReference type="InterPro" id="IPR038545">
    <property type="entry name" value="Znf_DBF_sf"/>
</dbReference>
<keyword evidence="2" id="KW-0597">Phosphoprotein</keyword>
<dbReference type="Gene3D" id="6.10.250.3410">
    <property type="entry name" value="DBF zinc finger"/>
    <property type="match status" value="1"/>
</dbReference>
<dbReference type="GO" id="GO:0010571">
    <property type="term" value="P:positive regulation of nuclear cell cycle DNA replication"/>
    <property type="evidence" value="ECO:0000318"/>
    <property type="project" value="GO_Central"/>
</dbReference>
<dbReference type="InterPro" id="IPR051590">
    <property type="entry name" value="Replication_Regulatory_Kinase"/>
</dbReference>
<evidence type="ECO:0000256" key="2">
    <source>
        <dbReference type="ARBA" id="ARBA00022553"/>
    </source>
</evidence>
<organism evidence="13 14">
    <name type="scientific">Lepisosteus oculatus</name>
    <name type="common">Spotted gar</name>
    <dbReference type="NCBI Taxonomy" id="7918"/>
    <lineage>
        <taxon>Eukaryota</taxon>
        <taxon>Metazoa</taxon>
        <taxon>Chordata</taxon>
        <taxon>Craniata</taxon>
        <taxon>Vertebrata</taxon>
        <taxon>Euteleostomi</taxon>
        <taxon>Actinopterygii</taxon>
        <taxon>Neopterygii</taxon>
        <taxon>Holostei</taxon>
        <taxon>Semionotiformes</taxon>
        <taxon>Lepisosteidae</taxon>
        <taxon>Lepisosteus</taxon>
    </lineage>
</organism>
<dbReference type="InParanoid" id="W5MWB9"/>
<feature type="domain" description="DBF4-type" evidence="12">
    <location>
        <begin position="306"/>
        <end position="354"/>
    </location>
</feature>
<evidence type="ECO:0000256" key="4">
    <source>
        <dbReference type="ARBA" id="ARBA00022737"/>
    </source>
</evidence>
<dbReference type="PROSITE" id="PS51265">
    <property type="entry name" value="ZF_DBF4"/>
    <property type="match status" value="1"/>
</dbReference>
<dbReference type="SMART" id="SM00586">
    <property type="entry name" value="ZnF_DBF"/>
    <property type="match status" value="1"/>
</dbReference>
<dbReference type="Gene3D" id="2.10.50.40">
    <property type="match status" value="1"/>
</dbReference>
<feature type="region of interest" description="Disordered" evidence="11">
    <location>
        <begin position="101"/>
        <end position="128"/>
    </location>
</feature>
<keyword evidence="5 10" id="KW-0863">Zinc-finger</keyword>
<dbReference type="PANTHER" id="PTHR15375">
    <property type="entry name" value="ACTIVATOR OF S-PHASE KINASE-RELATED"/>
    <property type="match status" value="1"/>
</dbReference>
<protein>
    <recommendedName>
        <fullName evidence="9">Protein DBF4 homolog A</fullName>
    </recommendedName>
</protein>
<dbReference type="InterPro" id="IPR006572">
    <property type="entry name" value="Znf_DBF"/>
</dbReference>
<dbReference type="Gene3D" id="3.40.50.10190">
    <property type="entry name" value="BRCT domain"/>
    <property type="match status" value="1"/>
</dbReference>
<comment type="subcellular location">
    <subcellularLocation>
        <location evidence="1">Nucleus</location>
    </subcellularLocation>
</comment>
<sequence>MKNRVTSQDVNVKLQDSKSIDKTEQNKVTLKSVLQTANGSSGLKTKPLAGKLFYLDLPFSKTTEALEKDIQKLGGTIERFFSKDIRYLVSNKKEAKFVKSVGRNSPLSSPGSPNTTGNSSPCLSSRRGSCKVSSQDAADVSLAIKSRGKSLVEKVVKEQELIQTNRILSNALDWGVKILYIDDILSYIEKKKKDLPTDQPNLHTSKVSNATNAKTSVKKNEVGNLKKPFLKVEDQSRHYKPIYLSLPNLPELNFCLPAPCCPFESEKTNKDRDVKKQSNKVQRHIADEANCTKQLKAKLRALDLKEKKKRGYCECCVVKYENLKAHLSSERHKAFSTSDEYFVVDKVTSELVCDFVEIQNEKGERCSSATYSHASASAKTLDQRRKMHIDVDKCSNIEEASILWNHTAEKLLVSEKSTLQRKQNGSPSEKEGKNKTTVCPDLRLTSGFQNERKMLINLSTPCAAKISEASISVCTIELNLGNGVGQKTGKRTIGESTLGQSQTEDNLLGIPAKSQKIASSQLDVPESVESELFCNSNLNNLIIPDKGADNTDHYLSRTHSSPVGKLQRKVKPFRRTRRASERETLQKHSKQNDVELSPPLHNLWQLFQSSENVDWEFLGFPD</sequence>
<dbReference type="InterPro" id="IPR036420">
    <property type="entry name" value="BRCT_dom_sf"/>
</dbReference>
<keyword evidence="6" id="KW-0862">Zinc</keyword>
<dbReference type="OMA" id="CCPFESE"/>